<dbReference type="OrthoDB" id="9808242at2"/>
<evidence type="ECO:0000313" key="1">
    <source>
        <dbReference type="EMBL" id="TLD69783.1"/>
    </source>
</evidence>
<dbReference type="Gene3D" id="1.10.10.10">
    <property type="entry name" value="Winged helix-like DNA-binding domain superfamily/Winged helix DNA-binding domain"/>
    <property type="match status" value="1"/>
</dbReference>
<evidence type="ECO:0000313" key="2">
    <source>
        <dbReference type="Proteomes" id="UP000306196"/>
    </source>
</evidence>
<dbReference type="InterPro" id="IPR009057">
    <property type="entry name" value="Homeodomain-like_sf"/>
</dbReference>
<dbReference type="Pfam" id="PF04255">
    <property type="entry name" value="DUF433"/>
    <property type="match status" value="1"/>
</dbReference>
<dbReference type="RefSeq" id="WP_138087242.1">
    <property type="nucleotide sequence ID" value="NZ_VAUV01000011.1"/>
</dbReference>
<gene>
    <name evidence="1" type="ORF">FEM03_15775</name>
</gene>
<reference evidence="1 2" key="1">
    <citation type="submission" date="2019-05" db="EMBL/GenBank/DDBJ databases">
        <title>Verrucobacter flavum gen. nov., sp. nov. a new member of the family Verrucomicrobiaceae.</title>
        <authorList>
            <person name="Szuroczki S."/>
            <person name="Abbaszade G."/>
            <person name="Szabo A."/>
            <person name="Felfoldi T."/>
            <person name="Schumann P."/>
            <person name="Boka K."/>
            <person name="Keki Z."/>
            <person name="Toumi M."/>
            <person name="Toth E."/>
        </authorList>
    </citation>
    <scope>NUCLEOTIDE SEQUENCE [LARGE SCALE GENOMIC DNA]</scope>
    <source>
        <strain evidence="1 2">MG-N-17</strain>
    </source>
</reference>
<keyword evidence="2" id="KW-1185">Reference proteome</keyword>
<protein>
    <submittedName>
        <fullName evidence="1">DUF433 domain-containing protein</fullName>
    </submittedName>
</protein>
<dbReference type="EMBL" id="VAUV01000011">
    <property type="protein sequence ID" value="TLD69783.1"/>
    <property type="molecule type" value="Genomic_DNA"/>
</dbReference>
<sequence length="75" mass="8359">MNLLNRITLESGKCGGQPCIRGYRFRVTDLLDLLAHGATHEEILEDYPFLEKDDIFAALQYAAHQTDHAVLTASA</sequence>
<organism evidence="1 2">
    <name type="scientific">Phragmitibacter flavus</name>
    <dbReference type="NCBI Taxonomy" id="2576071"/>
    <lineage>
        <taxon>Bacteria</taxon>
        <taxon>Pseudomonadati</taxon>
        <taxon>Verrucomicrobiota</taxon>
        <taxon>Verrucomicrobiia</taxon>
        <taxon>Verrucomicrobiales</taxon>
        <taxon>Verrucomicrobiaceae</taxon>
        <taxon>Phragmitibacter</taxon>
    </lineage>
</organism>
<dbReference type="InterPro" id="IPR036388">
    <property type="entry name" value="WH-like_DNA-bd_sf"/>
</dbReference>
<name>A0A5R8KBT7_9BACT</name>
<accession>A0A5R8KBT7</accession>
<dbReference type="PANTHER" id="PTHR34849">
    <property type="entry name" value="SSL5025 PROTEIN"/>
    <property type="match status" value="1"/>
</dbReference>
<dbReference type="AlphaFoldDB" id="A0A5R8KBT7"/>
<dbReference type="Proteomes" id="UP000306196">
    <property type="component" value="Unassembled WGS sequence"/>
</dbReference>
<dbReference type="InterPro" id="IPR007367">
    <property type="entry name" value="DUF433"/>
</dbReference>
<dbReference type="SUPFAM" id="SSF46689">
    <property type="entry name" value="Homeodomain-like"/>
    <property type="match status" value="1"/>
</dbReference>
<comment type="caution">
    <text evidence="1">The sequence shown here is derived from an EMBL/GenBank/DDBJ whole genome shotgun (WGS) entry which is preliminary data.</text>
</comment>
<proteinExistence type="predicted"/>
<dbReference type="PANTHER" id="PTHR34849:SF3">
    <property type="entry name" value="SSR2962 PROTEIN"/>
    <property type="match status" value="1"/>
</dbReference>